<accession>A0A1M5WQW7</accession>
<sequence length="63" mass="7395">MLLFKSLKKLIVCNIILALLNIILENTFVRIVIAICMIASFIQLFRFVNIVEKKFFYKDNINS</sequence>
<dbReference type="Proteomes" id="UP000183967">
    <property type="component" value="Unassembled WGS sequence"/>
</dbReference>
<evidence type="ECO:0000313" key="3">
    <source>
        <dbReference type="Proteomes" id="UP000183967"/>
    </source>
</evidence>
<protein>
    <submittedName>
        <fullName evidence="2">Uncharacterized protein</fullName>
    </submittedName>
</protein>
<feature type="transmembrane region" description="Helical" evidence="1">
    <location>
        <begin position="7"/>
        <end position="24"/>
    </location>
</feature>
<evidence type="ECO:0000313" key="2">
    <source>
        <dbReference type="EMBL" id="SHH89881.1"/>
    </source>
</evidence>
<reference evidence="3" key="1">
    <citation type="submission" date="2016-11" db="EMBL/GenBank/DDBJ databases">
        <authorList>
            <person name="Varghese N."/>
            <person name="Submissions S."/>
        </authorList>
    </citation>
    <scope>NUCLEOTIDE SEQUENCE [LARGE SCALE GENOMIC DNA]</scope>
    <source>
        <strain evidence="3">DSM 13643</strain>
    </source>
</reference>
<dbReference type="RefSeq" id="WP_073198146.1">
    <property type="nucleotide sequence ID" value="NZ_FQXO01000134.1"/>
</dbReference>
<name>A0A1M5WQW7_9FIRM</name>
<organism evidence="2 3">
    <name type="scientific">Caloranaerobacter azorensis DSM 13643</name>
    <dbReference type="NCBI Taxonomy" id="1121264"/>
    <lineage>
        <taxon>Bacteria</taxon>
        <taxon>Bacillati</taxon>
        <taxon>Bacillota</taxon>
        <taxon>Tissierellia</taxon>
        <taxon>Tissierellales</taxon>
        <taxon>Thermohalobacteraceae</taxon>
        <taxon>Caloranaerobacter</taxon>
    </lineage>
</organism>
<keyword evidence="1" id="KW-0812">Transmembrane</keyword>
<proteinExistence type="predicted"/>
<keyword evidence="3" id="KW-1185">Reference proteome</keyword>
<keyword evidence="1" id="KW-1133">Transmembrane helix</keyword>
<dbReference type="EMBL" id="FQXO01000134">
    <property type="protein sequence ID" value="SHH89881.1"/>
    <property type="molecule type" value="Genomic_DNA"/>
</dbReference>
<dbReference type="OrthoDB" id="9954988at2"/>
<evidence type="ECO:0000256" key="1">
    <source>
        <dbReference type="SAM" id="Phobius"/>
    </source>
</evidence>
<keyword evidence="1" id="KW-0472">Membrane</keyword>
<feature type="transmembrane region" description="Helical" evidence="1">
    <location>
        <begin position="30"/>
        <end position="48"/>
    </location>
</feature>
<dbReference type="AlphaFoldDB" id="A0A1M5WQW7"/>
<gene>
    <name evidence="2" type="ORF">SAMN02745135_02597</name>
</gene>